<dbReference type="PROSITE" id="PS50887">
    <property type="entry name" value="GGDEF"/>
    <property type="match status" value="1"/>
</dbReference>
<dbReference type="Pfam" id="PF00990">
    <property type="entry name" value="GGDEF"/>
    <property type="match status" value="1"/>
</dbReference>
<evidence type="ECO:0000256" key="2">
    <source>
        <dbReference type="ARBA" id="ARBA00034247"/>
    </source>
</evidence>
<sequence>MIRLSRFFIGLIFCMLLLPLSVLGFIHYQGLKEFATQTLVTELNSEAFVIRENLENELGALTGGLRLLTGHETIIKGIASLYYGSQVRERFENFVNRYSVVSSLYLVSRDGRVREHFGGKIRPVERNQAIRQLMTRLDKAYESGVLSGRVAVIEDKELVPTGDHMGLVFISSISSVVVRGADGVQGFLIAIIPFDNLLAQANRASHMERSTVELGETLPPNQSGFISQYQRLQIGEKDYAPSINLFIRVSRSPESMRDAVNEAIRPFISYQVIFLLVLMMVFIFSFRPILRAFNALYGIIRRMEAGQLVEATTSRIWEFAHTERLLIDMQSRIRQQLSTLEENNQQLAGMAREKDRYLEELSLLNQSLEGKVQERTNKLALTLQRLEISNRIFNQLIHLRQALPNDASSELLLTTVVKHLVACELEIPFAIILQPANEPRQVYTHTGFTRDTIVPLQAATSDYLFDAGLYTIPLPPPFGGGWILLQSDNLREEMLRGMMLFARELGGYLENRALTNRLAFWARTDGLTGLGNRIAFDQTMADLETSLDKEAGLFLIDVNGLKELNDTRGHEAGDALLRTVAERLRQCLQGINGSLYRIGGDEFVILLEGEGVEQKGELVARLQQTQFQPATLAGREHGVSFSVGYADSHKTPFSLLYKMADKAMYQQKQAYYEHKHGVQDAGLEDSSESV</sequence>
<gene>
    <name evidence="6" type="ORF">ACFOSS_10145</name>
</gene>
<dbReference type="Gene3D" id="3.30.70.270">
    <property type="match status" value="1"/>
</dbReference>
<evidence type="ECO:0000256" key="1">
    <source>
        <dbReference type="ARBA" id="ARBA00012528"/>
    </source>
</evidence>
<evidence type="ECO:0000256" key="4">
    <source>
        <dbReference type="SAM" id="Phobius"/>
    </source>
</evidence>
<dbReference type="GO" id="GO:0052621">
    <property type="term" value="F:diguanylate cyclase activity"/>
    <property type="evidence" value="ECO:0007669"/>
    <property type="project" value="UniProtKB-EC"/>
</dbReference>
<evidence type="ECO:0000313" key="7">
    <source>
        <dbReference type="Proteomes" id="UP001595692"/>
    </source>
</evidence>
<dbReference type="InterPro" id="IPR029787">
    <property type="entry name" value="Nucleotide_cyclase"/>
</dbReference>
<organism evidence="6 7">
    <name type="scientific">Pseudaeromonas sharmana</name>
    <dbReference type="NCBI Taxonomy" id="328412"/>
    <lineage>
        <taxon>Bacteria</taxon>
        <taxon>Pseudomonadati</taxon>
        <taxon>Pseudomonadota</taxon>
        <taxon>Gammaproteobacteria</taxon>
        <taxon>Aeromonadales</taxon>
        <taxon>Aeromonadaceae</taxon>
        <taxon>Pseudaeromonas</taxon>
    </lineage>
</organism>
<keyword evidence="4" id="KW-0812">Transmembrane</keyword>
<keyword evidence="4" id="KW-0472">Membrane</keyword>
<keyword evidence="7" id="KW-1185">Reference proteome</keyword>
<dbReference type="EMBL" id="JBHSAF010000014">
    <property type="protein sequence ID" value="MFC3913824.1"/>
    <property type="molecule type" value="Genomic_DNA"/>
</dbReference>
<comment type="caution">
    <text evidence="6">The sequence shown here is derived from an EMBL/GenBank/DDBJ whole genome shotgun (WGS) entry which is preliminary data.</text>
</comment>
<dbReference type="PANTHER" id="PTHR45138:SF9">
    <property type="entry name" value="DIGUANYLATE CYCLASE DGCM-RELATED"/>
    <property type="match status" value="1"/>
</dbReference>
<dbReference type="InterPro" id="IPR043128">
    <property type="entry name" value="Rev_trsase/Diguanyl_cyclase"/>
</dbReference>
<feature type="domain" description="GGDEF" evidence="5">
    <location>
        <begin position="549"/>
        <end position="681"/>
    </location>
</feature>
<proteinExistence type="predicted"/>
<keyword evidence="6" id="KW-0808">Transferase</keyword>
<evidence type="ECO:0000256" key="3">
    <source>
        <dbReference type="SAM" id="Coils"/>
    </source>
</evidence>
<dbReference type="Proteomes" id="UP001595692">
    <property type="component" value="Unassembled WGS sequence"/>
</dbReference>
<dbReference type="EC" id="2.7.7.65" evidence="1"/>
<feature type="transmembrane region" description="Helical" evidence="4">
    <location>
        <begin position="267"/>
        <end position="286"/>
    </location>
</feature>
<dbReference type="PANTHER" id="PTHR45138">
    <property type="entry name" value="REGULATORY COMPONENTS OF SENSORY TRANSDUCTION SYSTEM"/>
    <property type="match status" value="1"/>
</dbReference>
<evidence type="ECO:0000313" key="6">
    <source>
        <dbReference type="EMBL" id="MFC3913824.1"/>
    </source>
</evidence>
<dbReference type="CDD" id="cd01949">
    <property type="entry name" value="GGDEF"/>
    <property type="match status" value="1"/>
</dbReference>
<dbReference type="InterPro" id="IPR000160">
    <property type="entry name" value="GGDEF_dom"/>
</dbReference>
<dbReference type="SMART" id="SM00267">
    <property type="entry name" value="GGDEF"/>
    <property type="match status" value="1"/>
</dbReference>
<comment type="catalytic activity">
    <reaction evidence="2">
        <text>2 GTP = 3',3'-c-di-GMP + 2 diphosphate</text>
        <dbReference type="Rhea" id="RHEA:24898"/>
        <dbReference type="ChEBI" id="CHEBI:33019"/>
        <dbReference type="ChEBI" id="CHEBI:37565"/>
        <dbReference type="ChEBI" id="CHEBI:58805"/>
        <dbReference type="EC" id="2.7.7.65"/>
    </reaction>
</comment>
<dbReference type="NCBIfam" id="TIGR00254">
    <property type="entry name" value="GGDEF"/>
    <property type="match status" value="1"/>
</dbReference>
<keyword evidence="3" id="KW-0175">Coiled coil</keyword>
<reference evidence="7" key="1">
    <citation type="journal article" date="2019" name="Int. J. Syst. Evol. Microbiol.">
        <title>The Global Catalogue of Microorganisms (GCM) 10K type strain sequencing project: providing services to taxonomists for standard genome sequencing and annotation.</title>
        <authorList>
            <consortium name="The Broad Institute Genomics Platform"/>
            <consortium name="The Broad Institute Genome Sequencing Center for Infectious Disease"/>
            <person name="Wu L."/>
            <person name="Ma J."/>
        </authorList>
    </citation>
    <scope>NUCLEOTIDE SEQUENCE [LARGE SCALE GENOMIC DNA]</scope>
    <source>
        <strain evidence="7">CCUG 54939</strain>
    </source>
</reference>
<dbReference type="RefSeq" id="WP_377152238.1">
    <property type="nucleotide sequence ID" value="NZ_JBHSAF010000014.1"/>
</dbReference>
<feature type="coiled-coil region" evidence="3">
    <location>
        <begin position="340"/>
        <end position="378"/>
    </location>
</feature>
<dbReference type="InterPro" id="IPR050469">
    <property type="entry name" value="Diguanylate_Cyclase"/>
</dbReference>
<accession>A0ABV8CPA0</accession>
<protein>
    <recommendedName>
        <fullName evidence="1">diguanylate cyclase</fullName>
        <ecNumber evidence="1">2.7.7.65</ecNumber>
    </recommendedName>
</protein>
<evidence type="ECO:0000259" key="5">
    <source>
        <dbReference type="PROSITE" id="PS50887"/>
    </source>
</evidence>
<keyword evidence="6" id="KW-0548">Nucleotidyltransferase</keyword>
<dbReference type="SUPFAM" id="SSF55073">
    <property type="entry name" value="Nucleotide cyclase"/>
    <property type="match status" value="1"/>
</dbReference>
<name>A0ABV8CPA0_9GAMM</name>
<keyword evidence="4" id="KW-1133">Transmembrane helix</keyword>